<accession>A0ABR4AZE1</accession>
<feature type="region of interest" description="Disordered" evidence="1">
    <location>
        <begin position="389"/>
        <end position="421"/>
    </location>
</feature>
<evidence type="ECO:0000313" key="3">
    <source>
        <dbReference type="Proteomes" id="UP001590951"/>
    </source>
</evidence>
<evidence type="ECO:0000256" key="1">
    <source>
        <dbReference type="SAM" id="MobiDB-lite"/>
    </source>
</evidence>
<organism evidence="2 3">
    <name type="scientific">Lepraria finkii</name>
    <dbReference type="NCBI Taxonomy" id="1340010"/>
    <lineage>
        <taxon>Eukaryota</taxon>
        <taxon>Fungi</taxon>
        <taxon>Dikarya</taxon>
        <taxon>Ascomycota</taxon>
        <taxon>Pezizomycotina</taxon>
        <taxon>Lecanoromycetes</taxon>
        <taxon>OSLEUM clade</taxon>
        <taxon>Lecanoromycetidae</taxon>
        <taxon>Lecanorales</taxon>
        <taxon>Lecanorineae</taxon>
        <taxon>Stereocaulaceae</taxon>
        <taxon>Lepraria</taxon>
    </lineage>
</organism>
<reference evidence="2 3" key="1">
    <citation type="submission" date="2024-09" db="EMBL/GenBank/DDBJ databases">
        <title>Rethinking Asexuality: The Enigmatic Case of Functional Sexual Genes in Lepraria (Stereocaulaceae).</title>
        <authorList>
            <person name="Doellman M."/>
            <person name="Sun Y."/>
            <person name="Barcenas-Pena A."/>
            <person name="Lumbsch H.T."/>
            <person name="Grewe F."/>
        </authorList>
    </citation>
    <scope>NUCLEOTIDE SEQUENCE [LARGE SCALE GENOMIC DNA]</scope>
    <source>
        <strain evidence="2 3">Grewe 0041</strain>
    </source>
</reference>
<gene>
    <name evidence="2" type="ORF">ABVK25_008772</name>
</gene>
<dbReference type="EMBL" id="JBHFEH010000040">
    <property type="protein sequence ID" value="KAL2051026.1"/>
    <property type="molecule type" value="Genomic_DNA"/>
</dbReference>
<feature type="compositionally biased region" description="Basic and acidic residues" evidence="1">
    <location>
        <begin position="392"/>
        <end position="406"/>
    </location>
</feature>
<dbReference type="Proteomes" id="UP001590951">
    <property type="component" value="Unassembled WGS sequence"/>
</dbReference>
<keyword evidence="3" id="KW-1185">Reference proteome</keyword>
<dbReference type="InterPro" id="IPR027417">
    <property type="entry name" value="P-loop_NTPase"/>
</dbReference>
<name>A0ABR4AZE1_9LECA</name>
<dbReference type="Gene3D" id="3.40.50.300">
    <property type="entry name" value="P-loop containing nucleotide triphosphate hydrolases"/>
    <property type="match status" value="1"/>
</dbReference>
<comment type="caution">
    <text evidence="2">The sequence shown here is derived from an EMBL/GenBank/DDBJ whole genome shotgun (WGS) entry which is preliminary data.</text>
</comment>
<dbReference type="Pfam" id="PF13481">
    <property type="entry name" value="AAA_25"/>
    <property type="match status" value="1"/>
</dbReference>
<evidence type="ECO:0000313" key="2">
    <source>
        <dbReference type="EMBL" id="KAL2051026.1"/>
    </source>
</evidence>
<dbReference type="SUPFAM" id="SSF52540">
    <property type="entry name" value="P-loop containing nucleoside triphosphate hydrolases"/>
    <property type="match status" value="1"/>
</dbReference>
<proteinExistence type="predicted"/>
<evidence type="ECO:0008006" key="4">
    <source>
        <dbReference type="Google" id="ProtNLM"/>
    </source>
</evidence>
<sequence>MTHIPTTPPEPAASLTVSEALHWATGPAIESPPALWLSSETWTEADIPARPWIAPGYFLRGCITVVSGAGSAGKSSLVVAWTACLALGLSFHRMRAPAPVRVMSYSVEDDLHELRRRYSATLRQIERTPAPLMRHLSLIGPTGSGALLTYDPHGKALVNTAAMDSLEAEVISRRPDILFLDPFVELHGAEENDNTAVRSVMARFRALAVKHNMAVVLLHHNRKGIATAGDPDSMRGASAISGAARVVLTLTVMAQEEADGFGIPQDRRRYYARLDAAKMNYAPVRDAEWFERTSFVLDNGPAGREDGDGVGAMWPWTPPSTAVPAEALDRLEAIIGQGTTEGPYSPKLSKDTRSVRTAMQLAGIDGQGAQKKALEDLLTAGRVTVGSFKRAGRGDPRQGLRNEAGEPARVTWTDPGTACSG</sequence>
<protein>
    <recommendedName>
        <fullName evidence="4">AAA family ATPase</fullName>
    </recommendedName>
</protein>